<accession>A0AC35TX20</accession>
<reference evidence="2" key="1">
    <citation type="submission" date="2016-11" db="UniProtKB">
        <authorList>
            <consortium name="WormBaseParasite"/>
        </authorList>
    </citation>
    <scope>IDENTIFICATION</scope>
    <source>
        <strain evidence="2">KR3021</strain>
    </source>
</reference>
<name>A0AC35TX20_9BILA</name>
<protein>
    <submittedName>
        <fullName evidence="2">Rep_fac-A_C domain-containing protein</fullName>
    </submittedName>
</protein>
<evidence type="ECO:0000313" key="2">
    <source>
        <dbReference type="WBParaSite" id="RSKR_0000492400.1"/>
    </source>
</evidence>
<dbReference type="Proteomes" id="UP000095286">
    <property type="component" value="Unplaced"/>
</dbReference>
<sequence length="277" mass="31633">MLLIAMYYGDDGYNSMYTCFKAIARQLEAFKLVTINGTGYRVKLHINDDYKFTCSALGHTGASSAHPCIKCVVKTMENGRSRPWIKFNDCECQHRNCSVPDPIKLNFSFSKAPIFNIDEDNIHLPFLHVLMGVFQALFRDFNRYLTHVDANGFDQAEPIYDDDFNELYDEPVFNLEDIMYSEADELSDSADYQEYANDLAAAVPDSSEAFTRFIALFNHNLKRIGAKATKYWMTFSGNNVPKILEHLDKLFDGVIKSTKMQGFYKAFAALRDCLEGQ</sequence>
<evidence type="ECO:0000313" key="1">
    <source>
        <dbReference type="Proteomes" id="UP000095286"/>
    </source>
</evidence>
<dbReference type="WBParaSite" id="RSKR_0000492400.1">
    <property type="protein sequence ID" value="RSKR_0000492400.1"/>
    <property type="gene ID" value="RSKR_0000492400"/>
</dbReference>
<organism evidence="1 2">
    <name type="scientific">Rhabditophanes sp. KR3021</name>
    <dbReference type="NCBI Taxonomy" id="114890"/>
    <lineage>
        <taxon>Eukaryota</taxon>
        <taxon>Metazoa</taxon>
        <taxon>Ecdysozoa</taxon>
        <taxon>Nematoda</taxon>
        <taxon>Chromadorea</taxon>
        <taxon>Rhabditida</taxon>
        <taxon>Tylenchina</taxon>
        <taxon>Panagrolaimomorpha</taxon>
        <taxon>Strongyloidoidea</taxon>
        <taxon>Alloionematidae</taxon>
        <taxon>Rhabditophanes</taxon>
    </lineage>
</organism>
<proteinExistence type="predicted"/>